<comment type="caution">
    <text evidence="2">The sequence shown here is derived from an EMBL/GenBank/DDBJ whole genome shotgun (WGS) entry which is preliminary data.</text>
</comment>
<protein>
    <submittedName>
        <fullName evidence="2">Serine hydrolase</fullName>
    </submittedName>
</protein>
<keyword evidence="3" id="KW-1185">Reference proteome</keyword>
<keyword evidence="2" id="KW-0378">Hydrolase</keyword>
<dbReference type="InterPro" id="IPR001466">
    <property type="entry name" value="Beta-lactam-related"/>
</dbReference>
<gene>
    <name evidence="2" type="ORF">IFO68_19780</name>
</gene>
<dbReference type="GO" id="GO:0016787">
    <property type="term" value="F:hydrolase activity"/>
    <property type="evidence" value="ECO:0007669"/>
    <property type="project" value="UniProtKB-KW"/>
</dbReference>
<dbReference type="Pfam" id="PF00144">
    <property type="entry name" value="Beta-lactamase"/>
    <property type="match status" value="1"/>
</dbReference>
<dbReference type="PANTHER" id="PTHR46825:SF9">
    <property type="entry name" value="BETA-LACTAMASE-RELATED DOMAIN-CONTAINING PROTEIN"/>
    <property type="match status" value="1"/>
</dbReference>
<organism evidence="2 3">
    <name type="scientific">Photobacterium arenosum</name>
    <dbReference type="NCBI Taxonomy" id="2774143"/>
    <lineage>
        <taxon>Bacteria</taxon>
        <taxon>Pseudomonadati</taxon>
        <taxon>Pseudomonadota</taxon>
        <taxon>Gammaproteobacteria</taxon>
        <taxon>Vibrionales</taxon>
        <taxon>Vibrionaceae</taxon>
        <taxon>Photobacterium</taxon>
    </lineage>
</organism>
<accession>A0ABR9BQS7</accession>
<dbReference type="InterPro" id="IPR006311">
    <property type="entry name" value="TAT_signal"/>
</dbReference>
<proteinExistence type="predicted"/>
<dbReference type="PROSITE" id="PS51318">
    <property type="entry name" value="TAT"/>
    <property type="match status" value="1"/>
</dbReference>
<reference evidence="2 3" key="1">
    <citation type="submission" date="2020-09" db="EMBL/GenBank/DDBJ databases">
        <title>Photobacterium sp. CAU 1568 isolated from sand of Sido Beach.</title>
        <authorList>
            <person name="Kim W."/>
        </authorList>
    </citation>
    <scope>NUCLEOTIDE SEQUENCE [LARGE SCALE GENOMIC DNA]</scope>
    <source>
        <strain evidence="2 3">CAU 1568</strain>
    </source>
</reference>
<dbReference type="PANTHER" id="PTHR46825">
    <property type="entry name" value="D-ALANYL-D-ALANINE-CARBOXYPEPTIDASE/ENDOPEPTIDASE AMPH"/>
    <property type="match status" value="1"/>
</dbReference>
<dbReference type="InterPro" id="IPR012338">
    <property type="entry name" value="Beta-lactam/transpept-like"/>
</dbReference>
<name>A0ABR9BQS7_9GAMM</name>
<dbReference type="Proteomes" id="UP000649768">
    <property type="component" value="Unassembled WGS sequence"/>
</dbReference>
<dbReference type="InterPro" id="IPR050491">
    <property type="entry name" value="AmpC-like"/>
</dbReference>
<dbReference type="SUPFAM" id="SSF56601">
    <property type="entry name" value="beta-lactamase/transpeptidase-like"/>
    <property type="match status" value="1"/>
</dbReference>
<feature type="domain" description="Beta-lactamase-related" evidence="1">
    <location>
        <begin position="45"/>
        <end position="425"/>
    </location>
</feature>
<dbReference type="EMBL" id="JACYTP010000017">
    <property type="protein sequence ID" value="MBD8514921.1"/>
    <property type="molecule type" value="Genomic_DNA"/>
</dbReference>
<dbReference type="Gene3D" id="3.40.710.10">
    <property type="entry name" value="DD-peptidase/beta-lactamase superfamily"/>
    <property type="match status" value="1"/>
</dbReference>
<evidence type="ECO:0000259" key="1">
    <source>
        <dbReference type="Pfam" id="PF00144"/>
    </source>
</evidence>
<sequence length="435" mass="48362">MQKISRRGLLKSAVIAGVAGTTGAWWLHDTQTPEAALDEMFNDALTDLPAASIGAVLIKNGQVVWGRGFGYQNLENRVPATLDSIWPTLGSVSKLVTWIALMQLVEQNQVRLDDDVSDYLGFTLRNPHFPDTPITPYHLLTHSSSLSTRKMTSAPDSMADFFCKQDSVDLKTWVTTYLSPRGALHDPALAFDPYQPGDFSQLTPDPIGVIAGYSSLNTMVAACLIEQVSRLSFEDYTQQHIFSPLGLKDIGWQKAELDQQKIITPYEAKNSPRAPIMAVFTQQMKDRGYLDRTAVTADDHKTYFAFNDCQYYSPLNAAALLGSSTNAFVTLMCACLPQDKTTPALLKRETLNSMWQVQRHDPRTGSTLGLGWFQFKSPRYGAFWGHDGGGPGILSRVMVDPETGDGLVLLINNFFVDFRKRAALIDQMMKTLERF</sequence>
<evidence type="ECO:0000313" key="2">
    <source>
        <dbReference type="EMBL" id="MBD8514921.1"/>
    </source>
</evidence>
<dbReference type="RefSeq" id="WP_192017514.1">
    <property type="nucleotide sequence ID" value="NZ_JACYTP010000017.1"/>
</dbReference>
<evidence type="ECO:0000313" key="3">
    <source>
        <dbReference type="Proteomes" id="UP000649768"/>
    </source>
</evidence>